<dbReference type="EMBL" id="JAUESC010000004">
    <property type="protein sequence ID" value="KAK0596289.1"/>
    <property type="molecule type" value="Genomic_DNA"/>
</dbReference>
<proteinExistence type="predicted"/>
<sequence length="82" mass="9428">MEEAASNIEDDDDNDELDSKEFVFFRSISSDSSSVHKIRSIMDKYQEPYLESIVSTLMFIVRSKMIELGVASDEILEVIKPY</sequence>
<reference evidence="1" key="1">
    <citation type="journal article" date="2022" name="Plant J.">
        <title>Strategies of tolerance reflected in two North American maple genomes.</title>
        <authorList>
            <person name="McEvoy S.L."/>
            <person name="Sezen U.U."/>
            <person name="Trouern-Trend A."/>
            <person name="McMahon S.M."/>
            <person name="Schaberg P.G."/>
            <person name="Yang J."/>
            <person name="Wegrzyn J.L."/>
            <person name="Swenson N.G."/>
        </authorList>
    </citation>
    <scope>NUCLEOTIDE SEQUENCE</scope>
    <source>
        <strain evidence="1">NS2018</strain>
    </source>
</reference>
<name>A0AA39VRR4_ACESA</name>
<organism evidence="1 2">
    <name type="scientific">Acer saccharum</name>
    <name type="common">Sugar maple</name>
    <dbReference type="NCBI Taxonomy" id="4024"/>
    <lineage>
        <taxon>Eukaryota</taxon>
        <taxon>Viridiplantae</taxon>
        <taxon>Streptophyta</taxon>
        <taxon>Embryophyta</taxon>
        <taxon>Tracheophyta</taxon>
        <taxon>Spermatophyta</taxon>
        <taxon>Magnoliopsida</taxon>
        <taxon>eudicotyledons</taxon>
        <taxon>Gunneridae</taxon>
        <taxon>Pentapetalae</taxon>
        <taxon>rosids</taxon>
        <taxon>malvids</taxon>
        <taxon>Sapindales</taxon>
        <taxon>Sapindaceae</taxon>
        <taxon>Hippocastanoideae</taxon>
        <taxon>Acereae</taxon>
        <taxon>Acer</taxon>
    </lineage>
</organism>
<reference evidence="1" key="2">
    <citation type="submission" date="2023-06" db="EMBL/GenBank/DDBJ databases">
        <authorList>
            <person name="Swenson N.G."/>
            <person name="Wegrzyn J.L."/>
            <person name="Mcevoy S.L."/>
        </authorList>
    </citation>
    <scope>NUCLEOTIDE SEQUENCE</scope>
    <source>
        <strain evidence="1">NS2018</strain>
        <tissue evidence="1">Leaf</tissue>
    </source>
</reference>
<dbReference type="Proteomes" id="UP001168877">
    <property type="component" value="Unassembled WGS sequence"/>
</dbReference>
<gene>
    <name evidence="1" type="ORF">LWI29_014411</name>
</gene>
<evidence type="ECO:0000313" key="2">
    <source>
        <dbReference type="Proteomes" id="UP001168877"/>
    </source>
</evidence>
<comment type="caution">
    <text evidence="1">The sequence shown here is derived from an EMBL/GenBank/DDBJ whole genome shotgun (WGS) entry which is preliminary data.</text>
</comment>
<accession>A0AA39VRR4</accession>
<evidence type="ECO:0000313" key="1">
    <source>
        <dbReference type="EMBL" id="KAK0596289.1"/>
    </source>
</evidence>
<dbReference type="AlphaFoldDB" id="A0AA39VRR4"/>
<keyword evidence="2" id="KW-1185">Reference proteome</keyword>
<protein>
    <submittedName>
        <fullName evidence="1">Uncharacterized protein</fullName>
    </submittedName>
</protein>